<sequence>MGQGTPAQLPLELPVQPRLGRADFLAAPSNEAALAMVERWPDWPDRVLLLVGPPGSGKSHLLSIFAERAAALRALGRSPPSLETLAAATPEAIAIDDLDFIVDETALFHLLNYAVEHRAFVLMTAARPPSGAQFRLPDLLSRLRRAPMVEIGAPDDDLMLAVLDKLFRDRQLLVEPPALAYAALRLERSLDAARAFVAALDREALAQQRRVTRALAAQVMERFEAGSNGTQD</sequence>
<gene>
    <name evidence="2" type="ORF">F7D14_14450</name>
</gene>
<dbReference type="InterPro" id="IPR027417">
    <property type="entry name" value="P-loop_NTPase"/>
</dbReference>
<dbReference type="Gene3D" id="1.10.8.60">
    <property type="match status" value="1"/>
</dbReference>
<dbReference type="PANTHER" id="PTHR30050:SF5">
    <property type="entry name" value="DNAA REGULATORY INACTIVATOR HDA"/>
    <property type="match status" value="1"/>
</dbReference>
<evidence type="ECO:0000313" key="2">
    <source>
        <dbReference type="EMBL" id="QGM98557.1"/>
    </source>
</evidence>
<accession>A0A6B8M122</accession>
<dbReference type="RefSeq" id="WP_016920932.1">
    <property type="nucleotide sequence ID" value="NZ_CP044331.1"/>
</dbReference>
<dbReference type="Proteomes" id="UP000422569">
    <property type="component" value="Chromosome"/>
</dbReference>
<dbReference type="SUPFAM" id="SSF52540">
    <property type="entry name" value="P-loop containing nucleoside triphosphate hydrolases"/>
    <property type="match status" value="1"/>
</dbReference>
<dbReference type="GO" id="GO:0003688">
    <property type="term" value="F:DNA replication origin binding"/>
    <property type="evidence" value="ECO:0007669"/>
    <property type="project" value="TreeGrafter"/>
</dbReference>
<evidence type="ECO:0000259" key="1">
    <source>
        <dbReference type="SMART" id="SM00382"/>
    </source>
</evidence>
<evidence type="ECO:0000313" key="3">
    <source>
        <dbReference type="Proteomes" id="UP000422569"/>
    </source>
</evidence>
<name>A0A6B8M122_9HYPH</name>
<dbReference type="SMART" id="SM00382">
    <property type="entry name" value="AAA"/>
    <property type="match status" value="1"/>
</dbReference>
<dbReference type="Gene3D" id="3.40.50.300">
    <property type="entry name" value="P-loop containing nucleotide triphosphate hydrolases"/>
    <property type="match status" value="1"/>
</dbReference>
<keyword evidence="3" id="KW-1185">Reference proteome</keyword>
<dbReference type="GO" id="GO:0005886">
    <property type="term" value="C:plasma membrane"/>
    <property type="evidence" value="ECO:0007669"/>
    <property type="project" value="TreeGrafter"/>
</dbReference>
<dbReference type="AlphaFoldDB" id="A0A6B8M122"/>
<dbReference type="PANTHER" id="PTHR30050">
    <property type="entry name" value="CHROMOSOMAL REPLICATION INITIATOR PROTEIN DNAA"/>
    <property type="match status" value="1"/>
</dbReference>
<reference evidence="2 3" key="1">
    <citation type="submission" date="2019-09" db="EMBL/GenBank/DDBJ databases">
        <title>Isolation and complete genome sequencing of Methylocystis species.</title>
        <authorList>
            <person name="Rumah B.L."/>
            <person name="Stead C.E."/>
            <person name="Stevens B.C."/>
            <person name="Minton N.P."/>
            <person name="Grosse-Honebrink A."/>
            <person name="Zhang Y."/>
        </authorList>
    </citation>
    <scope>NUCLEOTIDE SEQUENCE [LARGE SCALE GENOMIC DNA]</scope>
    <source>
        <strain evidence="2 3">BRCS2</strain>
    </source>
</reference>
<dbReference type="EMBL" id="CP044331">
    <property type="protein sequence ID" value="QGM98557.1"/>
    <property type="molecule type" value="Genomic_DNA"/>
</dbReference>
<feature type="domain" description="AAA+ ATPase" evidence="1">
    <location>
        <begin position="44"/>
        <end position="155"/>
    </location>
</feature>
<organism evidence="2 3">
    <name type="scientific">Methylocystis parvus</name>
    <dbReference type="NCBI Taxonomy" id="134"/>
    <lineage>
        <taxon>Bacteria</taxon>
        <taxon>Pseudomonadati</taxon>
        <taxon>Pseudomonadota</taxon>
        <taxon>Alphaproteobacteria</taxon>
        <taxon>Hyphomicrobiales</taxon>
        <taxon>Methylocystaceae</taxon>
        <taxon>Methylocystis</taxon>
    </lineage>
</organism>
<protein>
    <recommendedName>
        <fullName evidence="1">AAA+ ATPase domain-containing protein</fullName>
    </recommendedName>
</protein>
<dbReference type="InterPro" id="IPR003593">
    <property type="entry name" value="AAA+_ATPase"/>
</dbReference>
<dbReference type="KEGG" id="mpar:F7D14_14450"/>
<dbReference type="GO" id="GO:0006270">
    <property type="term" value="P:DNA replication initiation"/>
    <property type="evidence" value="ECO:0007669"/>
    <property type="project" value="TreeGrafter"/>
</dbReference>
<proteinExistence type="predicted"/>